<organism evidence="1 2">
    <name type="scientific">Acanthamoeba castellanii (strain ATCC 30010 / Neff)</name>
    <dbReference type="NCBI Taxonomy" id="1257118"/>
    <lineage>
        <taxon>Eukaryota</taxon>
        <taxon>Amoebozoa</taxon>
        <taxon>Discosea</taxon>
        <taxon>Longamoebia</taxon>
        <taxon>Centramoebida</taxon>
        <taxon>Acanthamoebidae</taxon>
        <taxon>Acanthamoeba</taxon>
    </lineage>
</organism>
<dbReference type="KEGG" id="acan:ACA1_056770"/>
<sequence>MVKLLTHFPLPKNTQWTCSQSCGQCSMQQALKVVHNTIMQCKPAPAQCNKLKLTYKEAWLLMPWFLTLYNVHKQFIKHKG</sequence>
<dbReference type="Proteomes" id="UP000011083">
    <property type="component" value="Unassembled WGS sequence"/>
</dbReference>
<dbReference type="AlphaFoldDB" id="L8GY96"/>
<gene>
    <name evidence="1" type="ORF">ACA1_056770</name>
</gene>
<proteinExistence type="predicted"/>
<dbReference type="RefSeq" id="XP_004339069.1">
    <property type="nucleotide sequence ID" value="XM_004339021.1"/>
</dbReference>
<evidence type="ECO:0000313" key="2">
    <source>
        <dbReference type="Proteomes" id="UP000011083"/>
    </source>
</evidence>
<name>L8GY96_ACACF</name>
<accession>L8GY96</accession>
<protein>
    <submittedName>
        <fullName evidence="1">Uncharacterized protein</fullName>
    </submittedName>
</protein>
<reference evidence="1 2" key="1">
    <citation type="journal article" date="2013" name="Genome Biol.">
        <title>Genome of Acanthamoeba castellanii highlights extensive lateral gene transfer and early evolution of tyrosine kinase signaling.</title>
        <authorList>
            <person name="Clarke M."/>
            <person name="Lohan A.J."/>
            <person name="Liu B."/>
            <person name="Lagkouvardos I."/>
            <person name="Roy S."/>
            <person name="Zafar N."/>
            <person name="Bertelli C."/>
            <person name="Schilde C."/>
            <person name="Kianianmomeni A."/>
            <person name="Burglin T.R."/>
            <person name="Frech C."/>
            <person name="Turcotte B."/>
            <person name="Kopec K.O."/>
            <person name="Synnott J.M."/>
            <person name="Choo C."/>
            <person name="Paponov I."/>
            <person name="Finkler A."/>
            <person name="Soon Heng Tan C."/>
            <person name="Hutchins A.P."/>
            <person name="Weinmeier T."/>
            <person name="Rattei T."/>
            <person name="Chu J.S."/>
            <person name="Gimenez G."/>
            <person name="Irimia M."/>
            <person name="Rigden D.J."/>
            <person name="Fitzpatrick D.A."/>
            <person name="Lorenzo-Morales J."/>
            <person name="Bateman A."/>
            <person name="Chiu C.H."/>
            <person name="Tang P."/>
            <person name="Hegemann P."/>
            <person name="Fromm H."/>
            <person name="Raoult D."/>
            <person name="Greub G."/>
            <person name="Miranda-Saavedra D."/>
            <person name="Chen N."/>
            <person name="Nash P."/>
            <person name="Ginger M.L."/>
            <person name="Horn M."/>
            <person name="Schaap P."/>
            <person name="Caler L."/>
            <person name="Loftus B."/>
        </authorList>
    </citation>
    <scope>NUCLEOTIDE SEQUENCE [LARGE SCALE GENOMIC DNA]</scope>
    <source>
        <strain evidence="1 2">Neff</strain>
    </source>
</reference>
<dbReference type="VEuPathDB" id="AmoebaDB:ACA1_056770"/>
<evidence type="ECO:0000313" key="1">
    <source>
        <dbReference type="EMBL" id="ELR17056.1"/>
    </source>
</evidence>
<dbReference type="GeneID" id="14917895"/>
<keyword evidence="2" id="KW-1185">Reference proteome</keyword>
<dbReference type="EMBL" id="KB007974">
    <property type="protein sequence ID" value="ELR17056.1"/>
    <property type="molecule type" value="Genomic_DNA"/>
</dbReference>